<evidence type="ECO:0000313" key="11">
    <source>
        <dbReference type="EMBL" id="KTD43908.1"/>
    </source>
</evidence>
<name>A0A0W0XHK2_9GAMM</name>
<dbReference type="AlphaFoldDB" id="A0A0W0XHK2"/>
<evidence type="ECO:0000313" key="12">
    <source>
        <dbReference type="Proteomes" id="UP000054858"/>
    </source>
</evidence>
<comment type="caution">
    <text evidence="11">The sequence shown here is derived from an EMBL/GenBank/DDBJ whole genome shotgun (WGS) entry which is preliminary data.</text>
</comment>
<evidence type="ECO:0000256" key="3">
    <source>
        <dbReference type="ARBA" id="ARBA00012261"/>
    </source>
</evidence>
<dbReference type="EMBL" id="LNYP01000006">
    <property type="protein sequence ID" value="KTD43908.1"/>
    <property type="molecule type" value="Genomic_DNA"/>
</dbReference>
<dbReference type="InterPro" id="IPR036477">
    <property type="entry name" value="Formyl_transf_N_sf"/>
</dbReference>
<organism evidence="11 12">
    <name type="scientific">Legionella oakridgensis</name>
    <dbReference type="NCBI Taxonomy" id="29423"/>
    <lineage>
        <taxon>Bacteria</taxon>
        <taxon>Pseudomonadati</taxon>
        <taxon>Pseudomonadota</taxon>
        <taxon>Gammaproteobacteria</taxon>
        <taxon>Legionellales</taxon>
        <taxon>Legionellaceae</taxon>
        <taxon>Legionella</taxon>
    </lineage>
</organism>
<evidence type="ECO:0000256" key="6">
    <source>
        <dbReference type="ARBA" id="ARBA00022917"/>
    </source>
</evidence>
<proteinExistence type="inferred from homology"/>
<dbReference type="InterPro" id="IPR037022">
    <property type="entry name" value="Formyl_trans_C_sf"/>
</dbReference>
<dbReference type="SUPFAM" id="SSF53328">
    <property type="entry name" value="Formyltransferase"/>
    <property type="match status" value="1"/>
</dbReference>
<feature type="binding site" evidence="8">
    <location>
        <begin position="112"/>
        <end position="115"/>
    </location>
    <ligand>
        <name>(6S)-5,6,7,8-tetrahydrofolate</name>
        <dbReference type="ChEBI" id="CHEBI:57453"/>
    </ligand>
</feature>
<evidence type="ECO:0000256" key="1">
    <source>
        <dbReference type="ARBA" id="ARBA00002606"/>
    </source>
</evidence>
<dbReference type="Gene3D" id="3.40.50.170">
    <property type="entry name" value="Formyl transferase, N-terminal domain"/>
    <property type="match status" value="1"/>
</dbReference>
<comment type="catalytic activity">
    <reaction evidence="7 8">
        <text>L-methionyl-tRNA(fMet) + (6R)-10-formyltetrahydrofolate = N-formyl-L-methionyl-tRNA(fMet) + (6S)-5,6,7,8-tetrahydrofolate + H(+)</text>
        <dbReference type="Rhea" id="RHEA:24380"/>
        <dbReference type="Rhea" id="RHEA-COMP:9952"/>
        <dbReference type="Rhea" id="RHEA-COMP:9953"/>
        <dbReference type="ChEBI" id="CHEBI:15378"/>
        <dbReference type="ChEBI" id="CHEBI:57453"/>
        <dbReference type="ChEBI" id="CHEBI:78530"/>
        <dbReference type="ChEBI" id="CHEBI:78844"/>
        <dbReference type="ChEBI" id="CHEBI:195366"/>
        <dbReference type="EC" id="2.1.2.9"/>
    </reaction>
</comment>
<dbReference type="InterPro" id="IPR005794">
    <property type="entry name" value="Fmt"/>
</dbReference>
<feature type="domain" description="Formyl transferase N-terminal" evidence="9">
    <location>
        <begin position="5"/>
        <end position="178"/>
    </location>
</feature>
<evidence type="ECO:0000256" key="4">
    <source>
        <dbReference type="ARBA" id="ARBA00016014"/>
    </source>
</evidence>
<dbReference type="EC" id="2.1.2.9" evidence="3 8"/>
<dbReference type="InterPro" id="IPR011034">
    <property type="entry name" value="Formyl_transferase-like_C_sf"/>
</dbReference>
<evidence type="ECO:0000256" key="8">
    <source>
        <dbReference type="HAMAP-Rule" id="MF_00182"/>
    </source>
</evidence>
<dbReference type="RefSeq" id="WP_025385027.1">
    <property type="nucleotide sequence ID" value="NZ_LCUA01000006.1"/>
</dbReference>
<evidence type="ECO:0000256" key="5">
    <source>
        <dbReference type="ARBA" id="ARBA00022679"/>
    </source>
</evidence>
<dbReference type="PROSITE" id="PS00373">
    <property type="entry name" value="GART"/>
    <property type="match status" value="1"/>
</dbReference>
<feature type="domain" description="Formyl transferase C-terminal" evidence="10">
    <location>
        <begin position="206"/>
        <end position="302"/>
    </location>
</feature>
<evidence type="ECO:0000256" key="2">
    <source>
        <dbReference type="ARBA" id="ARBA00010699"/>
    </source>
</evidence>
<dbReference type="CDD" id="cd08646">
    <property type="entry name" value="FMT_core_Met-tRNA-FMT_N"/>
    <property type="match status" value="1"/>
</dbReference>
<accession>A0A0W0XHK2</accession>
<dbReference type="InterPro" id="IPR041711">
    <property type="entry name" value="Met-tRNA-FMT_N"/>
</dbReference>
<gene>
    <name evidence="8 11" type="primary">fmt</name>
    <name evidence="11" type="ORF">Loak_0458</name>
</gene>
<dbReference type="NCBIfam" id="TIGR00460">
    <property type="entry name" value="fmt"/>
    <property type="match status" value="1"/>
</dbReference>
<dbReference type="HAMAP" id="MF_00182">
    <property type="entry name" value="Formyl_trans"/>
    <property type="match status" value="1"/>
</dbReference>
<dbReference type="Proteomes" id="UP000054858">
    <property type="component" value="Unassembled WGS sequence"/>
</dbReference>
<dbReference type="PANTHER" id="PTHR11138">
    <property type="entry name" value="METHIONYL-TRNA FORMYLTRANSFERASE"/>
    <property type="match status" value="1"/>
</dbReference>
<comment type="function">
    <text evidence="1 8">Attaches a formyl group to the free amino group of methionyl-tRNA(fMet). The formyl group appears to play a dual role in the initiator identity of N-formylmethionyl-tRNA by promoting its recognition by IF2 and preventing the misappropriation of this tRNA by the elongation apparatus.</text>
</comment>
<dbReference type="InterPro" id="IPR002376">
    <property type="entry name" value="Formyl_transf_N"/>
</dbReference>
<reference evidence="11 12" key="1">
    <citation type="submission" date="2015-11" db="EMBL/GenBank/DDBJ databases">
        <title>Genomic analysis of 38 Legionella species identifies large and diverse effector repertoires.</title>
        <authorList>
            <person name="Burstein D."/>
            <person name="Amaro F."/>
            <person name="Zusman T."/>
            <person name="Lifshitz Z."/>
            <person name="Cohen O."/>
            <person name="Gilbert J.A."/>
            <person name="Pupko T."/>
            <person name="Shuman H.A."/>
            <person name="Segal G."/>
        </authorList>
    </citation>
    <scope>NUCLEOTIDE SEQUENCE [LARGE SCALE GENOMIC DNA]</scope>
    <source>
        <strain evidence="11 12">Oak Ridge-10</strain>
    </source>
</reference>
<dbReference type="GO" id="GO:0004479">
    <property type="term" value="F:methionyl-tRNA formyltransferase activity"/>
    <property type="evidence" value="ECO:0007669"/>
    <property type="project" value="UniProtKB-UniRule"/>
</dbReference>
<dbReference type="Pfam" id="PF02911">
    <property type="entry name" value="Formyl_trans_C"/>
    <property type="match status" value="1"/>
</dbReference>
<evidence type="ECO:0000256" key="7">
    <source>
        <dbReference type="ARBA" id="ARBA00048558"/>
    </source>
</evidence>
<keyword evidence="5 8" id="KW-0808">Transferase</keyword>
<evidence type="ECO:0000259" key="9">
    <source>
        <dbReference type="Pfam" id="PF00551"/>
    </source>
</evidence>
<sequence length="314" mass="34453">MKSLKIVFAGTPEFALPCLDALAASEHQLEAVYTQPDRPAGRGRQMQASAVKQWAETQHVPVYQPLNFKTPQAIDELAMLAPDILVVIAYGLILPQAVLNIPPLGCINVHASLLPRWRGASPIQHALLHGDTQTGVTIMQMDVGMDTGDMLAKATYTIQPEETAGSLHDHLAKLAVAPLMKSLENIALGKSIPQSQDHAAATYAPKINKEDANIHWQRSAIEIERQIRAFNPWPIAYTQAEDITLRIHQARALHESCEETPGTILSLDKKGIKVATGKQVLLVERIQFPGGKAMTIADWLNAPRAQLHKQLVLR</sequence>
<dbReference type="InterPro" id="IPR044135">
    <property type="entry name" value="Met-tRNA-FMT_C"/>
</dbReference>
<dbReference type="Gene3D" id="3.10.25.10">
    <property type="entry name" value="Formyl transferase, C-terminal domain"/>
    <property type="match status" value="1"/>
</dbReference>
<keyword evidence="6 8" id="KW-0648">Protein biosynthesis</keyword>
<dbReference type="Pfam" id="PF00551">
    <property type="entry name" value="Formyl_trans_N"/>
    <property type="match status" value="1"/>
</dbReference>
<dbReference type="InterPro" id="IPR005793">
    <property type="entry name" value="Formyl_trans_C"/>
</dbReference>
<dbReference type="InterPro" id="IPR001555">
    <property type="entry name" value="GART_AS"/>
</dbReference>
<comment type="similarity">
    <text evidence="2 8">Belongs to the Fmt family.</text>
</comment>
<dbReference type="SUPFAM" id="SSF50486">
    <property type="entry name" value="FMT C-terminal domain-like"/>
    <property type="match status" value="1"/>
</dbReference>
<protein>
    <recommendedName>
        <fullName evidence="4 8">Methionyl-tRNA formyltransferase</fullName>
        <ecNumber evidence="3 8">2.1.2.9</ecNumber>
    </recommendedName>
</protein>
<dbReference type="PANTHER" id="PTHR11138:SF5">
    <property type="entry name" value="METHIONYL-TRNA FORMYLTRANSFERASE, MITOCHONDRIAL"/>
    <property type="match status" value="1"/>
</dbReference>
<evidence type="ECO:0000259" key="10">
    <source>
        <dbReference type="Pfam" id="PF02911"/>
    </source>
</evidence>
<dbReference type="PATRIC" id="fig|29423.5.peg.473"/>
<dbReference type="CDD" id="cd08704">
    <property type="entry name" value="Met_tRNA_FMT_C"/>
    <property type="match status" value="1"/>
</dbReference>
<dbReference type="GO" id="GO:0005829">
    <property type="term" value="C:cytosol"/>
    <property type="evidence" value="ECO:0007669"/>
    <property type="project" value="TreeGrafter"/>
</dbReference>